<dbReference type="GeneID" id="102975673"/>
<dbReference type="PRINTS" id="PR00724">
    <property type="entry name" value="CRBOXYPTASEC"/>
</dbReference>
<dbReference type="PANTHER" id="PTHR11802:SF502">
    <property type="entry name" value="LYSOSOMAL PROTECTIVE PROTEIN"/>
    <property type="match status" value="1"/>
</dbReference>
<dbReference type="CTD" id="5476"/>
<evidence type="ECO:0000313" key="10">
    <source>
        <dbReference type="RefSeq" id="XP_028339443.1"/>
    </source>
</evidence>
<evidence type="ECO:0000256" key="6">
    <source>
        <dbReference type="ARBA" id="ARBA00061741"/>
    </source>
</evidence>
<keyword evidence="4 7" id="KW-0378">Hydrolase</keyword>
<evidence type="ECO:0000313" key="9">
    <source>
        <dbReference type="Proteomes" id="UP000248484"/>
    </source>
</evidence>
<dbReference type="GO" id="GO:0004185">
    <property type="term" value="F:serine-type carboxypeptidase activity"/>
    <property type="evidence" value="ECO:0007669"/>
    <property type="project" value="UniProtKB-UniRule"/>
</dbReference>
<keyword evidence="8" id="KW-0732">Signal</keyword>
<comment type="similarity">
    <text evidence="1 7">Belongs to the peptidase S10 family.</text>
</comment>
<dbReference type="SUPFAM" id="SSF53474">
    <property type="entry name" value="alpha/beta-Hydrolases"/>
    <property type="match status" value="1"/>
</dbReference>
<feature type="signal peptide" evidence="8">
    <location>
        <begin position="1"/>
        <end position="41"/>
    </location>
</feature>
<dbReference type="RefSeq" id="XP_028339443.1">
    <property type="nucleotide sequence ID" value="XM_028483642.2"/>
</dbReference>
<dbReference type="EC" id="3.4.16.-" evidence="7"/>
<proteinExistence type="inferred from homology"/>
<dbReference type="GO" id="GO:1904715">
    <property type="term" value="P:negative regulation of chaperone-mediated autophagy"/>
    <property type="evidence" value="ECO:0007669"/>
    <property type="project" value="UniProtKB-ARBA"/>
</dbReference>
<keyword evidence="3 7" id="KW-0645">Protease</keyword>
<keyword evidence="2 7" id="KW-0121">Carboxypeptidase</keyword>
<dbReference type="AlphaFoldDB" id="A0A455AU75"/>
<dbReference type="GO" id="GO:0031647">
    <property type="term" value="P:regulation of protein stability"/>
    <property type="evidence" value="ECO:0007669"/>
    <property type="project" value="UniProtKB-ARBA"/>
</dbReference>
<comment type="function">
    <text evidence="5">Protective protein appears to be essential for both the activity of beta-galactosidase and neuraminidase, it associates with these enzymes and exerts a protective function necessary for their stability and activity. This protein is also a carboxypeptidase and can deamidate tachykinins.</text>
</comment>
<name>A0A455AU75_PHYMC</name>
<dbReference type="Proteomes" id="UP000248484">
    <property type="component" value="Unplaced"/>
</dbReference>
<accession>A0A455AU75</accession>
<feature type="chain" id="PRO_5019867229" description="Carboxypeptidase" evidence="8">
    <location>
        <begin position="42"/>
        <end position="550"/>
    </location>
</feature>
<sequence>MTSLRGPPPGEQGREGAEMVRAALSPPFLLLLLSWAPRSEAAPDQDEIQCLPGLAKQPSFRQYSGYLRGSGSKHLHYWFVESQKDPKSSPVVLWLNGGPGCSSLDGLLTEHGPFLIQPDGATLEYNPYSWNLIANVLYLESPAGVGFSYSDDKSYATNDTEVAQSNFEALKDFFRLFPEYKDHELFLTGESYAGIYIPTLAVLVMQDPSMNLQGLAVGNGLSCYEQNDNSLVYFAYYHGLLGNRLWSSLQTHCCSQNKCNFYDNKDPECVTNLQEVSHIVGSSGLNVYNLYAPCAGGVPSHLRYEKDTVVVQDLGNTFTRLSPKRMWHQALLRSAGKVRLDPPCTNTTAASTYLNNPLVRKALHIPNQLPRWDVCNFLVNIQYHRLYQTMCSQYLKLLAAQKYRILLYNGDVDMACNFMGDEWFVDSLNQKMEVQRRPWLVDYGDGGEQIAGFVKEFSHITFLTIKGVLPISRCVSLGFTMGSPTATPRPLSLCHCLRTLRAQGPLPLGFIQILPAQEDSTQAAGITWREVWHFPRDCGFLFLCFLQPVN</sequence>
<reference evidence="10" key="1">
    <citation type="submission" date="2025-08" db="UniProtKB">
        <authorList>
            <consortium name="RefSeq"/>
        </authorList>
    </citation>
    <scope>IDENTIFICATION</scope>
    <source>
        <tissue evidence="10">Muscle</tissue>
    </source>
</reference>
<dbReference type="InterPro" id="IPR029058">
    <property type="entry name" value="AB_hydrolase_fold"/>
</dbReference>
<dbReference type="PANTHER" id="PTHR11802">
    <property type="entry name" value="SERINE PROTEASE FAMILY S10 SERINE CARBOXYPEPTIDASE"/>
    <property type="match status" value="1"/>
</dbReference>
<evidence type="ECO:0000256" key="4">
    <source>
        <dbReference type="ARBA" id="ARBA00022801"/>
    </source>
</evidence>
<evidence type="ECO:0000256" key="1">
    <source>
        <dbReference type="ARBA" id="ARBA00009431"/>
    </source>
</evidence>
<dbReference type="Pfam" id="PF00450">
    <property type="entry name" value="Peptidase_S10"/>
    <property type="match status" value="1"/>
</dbReference>
<dbReference type="InterPro" id="IPR018202">
    <property type="entry name" value="Ser_caboxypep_ser_AS"/>
</dbReference>
<evidence type="ECO:0000256" key="3">
    <source>
        <dbReference type="ARBA" id="ARBA00022670"/>
    </source>
</evidence>
<dbReference type="Gene3D" id="3.40.50.1820">
    <property type="entry name" value="alpha/beta hydrolase"/>
    <property type="match status" value="1"/>
</dbReference>
<dbReference type="PROSITE" id="PS00131">
    <property type="entry name" value="CARBOXYPEPT_SER_SER"/>
    <property type="match status" value="1"/>
</dbReference>
<keyword evidence="9" id="KW-1185">Reference proteome</keyword>
<organism evidence="9 10">
    <name type="scientific">Physeter macrocephalus</name>
    <name type="common">Sperm whale</name>
    <name type="synonym">Physeter catodon</name>
    <dbReference type="NCBI Taxonomy" id="9755"/>
    <lineage>
        <taxon>Eukaryota</taxon>
        <taxon>Metazoa</taxon>
        <taxon>Chordata</taxon>
        <taxon>Craniata</taxon>
        <taxon>Vertebrata</taxon>
        <taxon>Euteleostomi</taxon>
        <taxon>Mammalia</taxon>
        <taxon>Eutheria</taxon>
        <taxon>Laurasiatheria</taxon>
        <taxon>Artiodactyla</taxon>
        <taxon>Whippomorpha</taxon>
        <taxon>Cetacea</taxon>
        <taxon>Odontoceti</taxon>
        <taxon>Physeteridae</taxon>
        <taxon>Physeter</taxon>
    </lineage>
</organism>
<evidence type="ECO:0000256" key="5">
    <source>
        <dbReference type="ARBA" id="ARBA00054649"/>
    </source>
</evidence>
<dbReference type="GO" id="GO:0006508">
    <property type="term" value="P:proteolysis"/>
    <property type="evidence" value="ECO:0007669"/>
    <property type="project" value="UniProtKB-KW"/>
</dbReference>
<comment type="subunit">
    <text evidence="6">Heterodimer of a 32 kDa chain and a 20 kDa chain; disulfide-linked.</text>
</comment>
<dbReference type="FunFam" id="3.40.50.1820:FF:000335">
    <property type="entry name" value="Carboxypeptidase"/>
    <property type="match status" value="1"/>
</dbReference>
<evidence type="ECO:0000256" key="2">
    <source>
        <dbReference type="ARBA" id="ARBA00022645"/>
    </source>
</evidence>
<protein>
    <recommendedName>
        <fullName evidence="7">Carboxypeptidase</fullName>
        <ecNumber evidence="7">3.4.16.-</ecNumber>
    </recommendedName>
</protein>
<dbReference type="InterPro" id="IPR001563">
    <property type="entry name" value="Peptidase_S10"/>
</dbReference>
<evidence type="ECO:0000256" key="8">
    <source>
        <dbReference type="SAM" id="SignalP"/>
    </source>
</evidence>
<gene>
    <name evidence="10" type="primary">CTSA</name>
</gene>
<evidence type="ECO:0000256" key="7">
    <source>
        <dbReference type="RuleBase" id="RU361156"/>
    </source>
</evidence>